<dbReference type="SUPFAM" id="SSF50965">
    <property type="entry name" value="Galactose oxidase, central domain"/>
    <property type="match status" value="1"/>
</dbReference>
<feature type="domain" description="F-box" evidence="1">
    <location>
        <begin position="11"/>
        <end position="51"/>
    </location>
</feature>
<sequence>MERENCKGELLPWELITEISLRLPVKSLVRFKCVCKSWFSLISDPNFAKSHFELAAKVTERIVLLAPLALEFISIDFKASLYDDSASVALKLDTLLYPRYSISILGSCRGFLLLKSYDSLWVWNPSTGVHKQVPFSPVFNLSSMFSTFLFGFGYDPSKDDYLVVLASYNPNSIDFPTRVECFSIRANEWKEIESVHLPYMSCFDYIEVGSLLNDAIHWLAFSFDGLRNVIVAFDLRERRFTEVPWPIDFECDFNFCDLRVFREFLSLCVAKCSRPTEIWIMEEYKVQPSWTKIIHVSIDDIPTRYFSLICSTESGDIVGTDGSTGLVKCNDHGQLLEHQSYCNGPCGSQPQVAMYTESLLSLPYGSERHEEDD</sequence>
<keyword evidence="3" id="KW-1185">Reference proteome</keyword>
<dbReference type="AlphaFoldDB" id="A0AAN9RKH9"/>
<dbReference type="Proteomes" id="UP001386955">
    <property type="component" value="Unassembled WGS sequence"/>
</dbReference>
<dbReference type="CDD" id="cd22157">
    <property type="entry name" value="F-box_AtFBW1-like"/>
    <property type="match status" value="1"/>
</dbReference>
<evidence type="ECO:0000313" key="2">
    <source>
        <dbReference type="EMBL" id="KAK7379925.1"/>
    </source>
</evidence>
<accession>A0AAN9RKH9</accession>
<dbReference type="InterPro" id="IPR011043">
    <property type="entry name" value="Gal_Oxase/kelch_b-propeller"/>
</dbReference>
<evidence type="ECO:0000259" key="1">
    <source>
        <dbReference type="SMART" id="SM00256"/>
    </source>
</evidence>
<dbReference type="InterPro" id="IPR036047">
    <property type="entry name" value="F-box-like_dom_sf"/>
</dbReference>
<dbReference type="SUPFAM" id="SSF81383">
    <property type="entry name" value="F-box domain"/>
    <property type="match status" value="1"/>
</dbReference>
<dbReference type="InterPro" id="IPR050796">
    <property type="entry name" value="SCF_F-box_component"/>
</dbReference>
<dbReference type="NCBIfam" id="TIGR01640">
    <property type="entry name" value="F_box_assoc_1"/>
    <property type="match status" value="1"/>
</dbReference>
<dbReference type="EMBL" id="JAYMYS010000010">
    <property type="protein sequence ID" value="KAK7379925.1"/>
    <property type="molecule type" value="Genomic_DNA"/>
</dbReference>
<organism evidence="2 3">
    <name type="scientific">Psophocarpus tetragonolobus</name>
    <name type="common">Winged bean</name>
    <name type="synonym">Dolichos tetragonolobus</name>
    <dbReference type="NCBI Taxonomy" id="3891"/>
    <lineage>
        <taxon>Eukaryota</taxon>
        <taxon>Viridiplantae</taxon>
        <taxon>Streptophyta</taxon>
        <taxon>Embryophyta</taxon>
        <taxon>Tracheophyta</taxon>
        <taxon>Spermatophyta</taxon>
        <taxon>Magnoliopsida</taxon>
        <taxon>eudicotyledons</taxon>
        <taxon>Gunneridae</taxon>
        <taxon>Pentapetalae</taxon>
        <taxon>rosids</taxon>
        <taxon>fabids</taxon>
        <taxon>Fabales</taxon>
        <taxon>Fabaceae</taxon>
        <taxon>Papilionoideae</taxon>
        <taxon>50 kb inversion clade</taxon>
        <taxon>NPAAA clade</taxon>
        <taxon>indigoferoid/millettioid clade</taxon>
        <taxon>Phaseoleae</taxon>
        <taxon>Psophocarpus</taxon>
    </lineage>
</organism>
<dbReference type="PANTHER" id="PTHR31672">
    <property type="entry name" value="BNACNNG10540D PROTEIN"/>
    <property type="match status" value="1"/>
</dbReference>
<dbReference type="Gene3D" id="1.20.1280.50">
    <property type="match status" value="1"/>
</dbReference>
<dbReference type="InterPro" id="IPR017451">
    <property type="entry name" value="F-box-assoc_interact_dom"/>
</dbReference>
<dbReference type="Pfam" id="PF07734">
    <property type="entry name" value="FBA_1"/>
    <property type="match status" value="1"/>
</dbReference>
<dbReference type="SMART" id="SM00256">
    <property type="entry name" value="FBOX"/>
    <property type="match status" value="1"/>
</dbReference>
<name>A0AAN9RKH9_PSOTE</name>
<dbReference type="PANTHER" id="PTHR31672:SF13">
    <property type="entry name" value="F-BOX PROTEIN CPR30-LIKE"/>
    <property type="match status" value="1"/>
</dbReference>
<gene>
    <name evidence="2" type="ORF">VNO78_34201</name>
</gene>
<protein>
    <recommendedName>
        <fullName evidence="1">F-box domain-containing protein</fullName>
    </recommendedName>
</protein>
<evidence type="ECO:0000313" key="3">
    <source>
        <dbReference type="Proteomes" id="UP001386955"/>
    </source>
</evidence>
<dbReference type="InterPro" id="IPR001810">
    <property type="entry name" value="F-box_dom"/>
</dbReference>
<dbReference type="InterPro" id="IPR006527">
    <property type="entry name" value="F-box-assoc_dom_typ1"/>
</dbReference>
<comment type="caution">
    <text evidence="2">The sequence shown here is derived from an EMBL/GenBank/DDBJ whole genome shotgun (WGS) entry which is preliminary data.</text>
</comment>
<reference evidence="2 3" key="1">
    <citation type="submission" date="2024-01" db="EMBL/GenBank/DDBJ databases">
        <title>The genomes of 5 underutilized Papilionoideae crops provide insights into root nodulation and disease resistanc.</title>
        <authorList>
            <person name="Jiang F."/>
        </authorList>
    </citation>
    <scope>NUCLEOTIDE SEQUENCE [LARGE SCALE GENOMIC DNA]</scope>
    <source>
        <strain evidence="2">DUOXIRENSHENG_FW03</strain>
        <tissue evidence="2">Leaves</tissue>
    </source>
</reference>
<dbReference type="Pfam" id="PF00646">
    <property type="entry name" value="F-box"/>
    <property type="match status" value="1"/>
</dbReference>
<proteinExistence type="predicted"/>